<dbReference type="Proteomes" id="UP000252118">
    <property type="component" value="Unassembled WGS sequence"/>
</dbReference>
<dbReference type="Pfam" id="PF00535">
    <property type="entry name" value="Glycos_transf_2"/>
    <property type="match status" value="1"/>
</dbReference>
<organism evidence="3 4">
    <name type="scientific">Rossellomorea aquimaris</name>
    <dbReference type="NCBI Taxonomy" id="189382"/>
    <lineage>
        <taxon>Bacteria</taxon>
        <taxon>Bacillati</taxon>
        <taxon>Bacillota</taxon>
        <taxon>Bacilli</taxon>
        <taxon>Bacillales</taxon>
        <taxon>Bacillaceae</taxon>
        <taxon>Rossellomorea</taxon>
    </lineage>
</organism>
<dbReference type="InterPro" id="IPR001173">
    <property type="entry name" value="Glyco_trans_2-like"/>
</dbReference>
<proteinExistence type="inferred from homology"/>
<dbReference type="EMBL" id="QNRJ01000012">
    <property type="protein sequence ID" value="RBP02769.1"/>
    <property type="molecule type" value="Genomic_DNA"/>
</dbReference>
<evidence type="ECO:0000313" key="4">
    <source>
        <dbReference type="Proteomes" id="UP000252118"/>
    </source>
</evidence>
<dbReference type="PANTHER" id="PTHR22916">
    <property type="entry name" value="GLYCOSYLTRANSFERASE"/>
    <property type="match status" value="1"/>
</dbReference>
<name>A0A366EMQ2_9BACI</name>
<dbReference type="OrthoDB" id="153025at2"/>
<dbReference type="CDD" id="cd00761">
    <property type="entry name" value="Glyco_tranf_GTA_type"/>
    <property type="match status" value="1"/>
</dbReference>
<gene>
    <name evidence="3" type="ORF">DET59_11254</name>
</gene>
<comment type="similarity">
    <text evidence="1">Belongs to the glycosyltransferase 2 family.</text>
</comment>
<keyword evidence="3" id="KW-0808">Transferase</keyword>
<dbReference type="Gene3D" id="3.90.550.10">
    <property type="entry name" value="Spore Coat Polysaccharide Biosynthesis Protein SpsA, Chain A"/>
    <property type="match status" value="1"/>
</dbReference>
<protein>
    <submittedName>
        <fullName evidence="3">Glycosyl transferase family 2</fullName>
    </submittedName>
</protein>
<feature type="domain" description="Glycosyltransferase 2-like" evidence="2">
    <location>
        <begin position="3"/>
        <end position="143"/>
    </location>
</feature>
<dbReference type="RefSeq" id="WP_113970417.1">
    <property type="nucleotide sequence ID" value="NZ_QNRJ01000012.1"/>
</dbReference>
<dbReference type="GO" id="GO:0016740">
    <property type="term" value="F:transferase activity"/>
    <property type="evidence" value="ECO:0007669"/>
    <property type="project" value="UniProtKB-KW"/>
</dbReference>
<dbReference type="SUPFAM" id="SSF53448">
    <property type="entry name" value="Nucleotide-diphospho-sugar transferases"/>
    <property type="match status" value="1"/>
</dbReference>
<evidence type="ECO:0000256" key="1">
    <source>
        <dbReference type="ARBA" id="ARBA00006739"/>
    </source>
</evidence>
<comment type="caution">
    <text evidence="3">The sequence shown here is derived from an EMBL/GenBank/DDBJ whole genome shotgun (WGS) entry which is preliminary data.</text>
</comment>
<evidence type="ECO:0000259" key="2">
    <source>
        <dbReference type="Pfam" id="PF00535"/>
    </source>
</evidence>
<dbReference type="AlphaFoldDB" id="A0A366EMQ2"/>
<sequence>MISVIVPTLGTKPEELKRLFESLNNQVYKDFEVIIVSQDNHNYITSVLKDVNFIYNHIEIDRKGLSLARNVGIEHANGSILTFSDDDCWYNDDSFQFVVDYFNENLETDVACFQIYDPIKGVYYKEYDEEEQKQVTTGKLLKKSSIEIFIQTANIERPLIQFDEKFGLGAIYPSGEENIFLFDLARNQKTISYFPKVVVNHEIPELQTRLYEKSFIGKGPLFKRMYNTPTAVVLLTLFTLKKYRHLDEPFSYYGKAFREIFRYEKK</sequence>
<reference evidence="3 4" key="1">
    <citation type="submission" date="2018-06" db="EMBL/GenBank/DDBJ databases">
        <title>Freshwater and sediment microbial communities from various areas in North America, analyzing microbe dynamics in response to fracking.</title>
        <authorList>
            <person name="Lamendella R."/>
        </authorList>
    </citation>
    <scope>NUCLEOTIDE SEQUENCE [LARGE SCALE GENOMIC DNA]</scope>
    <source>
        <strain evidence="3 4">97B</strain>
    </source>
</reference>
<evidence type="ECO:0000313" key="3">
    <source>
        <dbReference type="EMBL" id="RBP02769.1"/>
    </source>
</evidence>
<dbReference type="InterPro" id="IPR029044">
    <property type="entry name" value="Nucleotide-diphossugar_trans"/>
</dbReference>
<accession>A0A366EMQ2</accession>